<evidence type="ECO:0000256" key="6">
    <source>
        <dbReference type="ARBA" id="ARBA00023136"/>
    </source>
</evidence>
<protein>
    <recommendedName>
        <fullName evidence="10">Protein FMP42</fullName>
    </recommendedName>
</protein>
<evidence type="ECO:0000256" key="3">
    <source>
        <dbReference type="ARBA" id="ARBA00022448"/>
    </source>
</evidence>
<organism evidence="8 9">
    <name type="scientific">Wickerhamomyces pijperi</name>
    <name type="common">Yeast</name>
    <name type="synonym">Pichia pijperi</name>
    <dbReference type="NCBI Taxonomy" id="599730"/>
    <lineage>
        <taxon>Eukaryota</taxon>
        <taxon>Fungi</taxon>
        <taxon>Dikarya</taxon>
        <taxon>Ascomycota</taxon>
        <taxon>Saccharomycotina</taxon>
        <taxon>Saccharomycetes</taxon>
        <taxon>Phaffomycetales</taxon>
        <taxon>Wickerhamomycetaceae</taxon>
        <taxon>Wickerhamomyces</taxon>
    </lineage>
</organism>
<evidence type="ECO:0000313" key="8">
    <source>
        <dbReference type="EMBL" id="KAH3686825.1"/>
    </source>
</evidence>
<dbReference type="OrthoDB" id="330047at2759"/>
<gene>
    <name evidence="8" type="ORF">WICPIJ_002192</name>
</gene>
<feature type="transmembrane region" description="Helical" evidence="7">
    <location>
        <begin position="157"/>
        <end position="179"/>
    </location>
</feature>
<evidence type="ECO:0000256" key="4">
    <source>
        <dbReference type="ARBA" id="ARBA00022692"/>
    </source>
</evidence>
<name>A0A9P8TQ15_WICPI</name>
<dbReference type="Proteomes" id="UP000774326">
    <property type="component" value="Unassembled WGS sequence"/>
</dbReference>
<sequence length="530" mass="58427">MPQPSTTVRFFQCASAVIWCLLSAGIVFGFAALKPILISEGVYHELCDAKTSGGLDVCIEQDLKLNKMFTISAVTTNATALVVGYILDNYGPRVCGFIGSFFLFFASFTLADYLDFFVNALALDKYLLGYITLAIGGPFVFISCFQLANTFPKYSGMILALLTGAFDTSSAVFLVYRLAYQKLSQISLPLFFKWYVTVPLFIAVCQAFLMPSESYKTLGNIEKLAIEGLDENGQLPEGDDGSQIIEDANERSSLLSSNERRLSAISSNPTDARLTSIDSELGLTTKKSRAKSVYEEYVESKMLSKSGHLFGILDGKSIKTQLSSPFFLLMCVFCTIQMIRINYFVATIRSQEQYLVGDALAADLNGIFDIALPLGGVVAIPFIGILLDNFQTQTVMFILYLISIFIGLCGIVPHYFFNLVGILILVAYRPLYYTAISDYSAKVFGFETFGTVYGLMMFTAGVINYFAVYLDKFTKSTFKGNPGPINWALIMSTVIAGAALLLYIEFTRKNAGKLKLQEEAEEAEVVQIPQ</sequence>
<comment type="similarity">
    <text evidence="2">Belongs to the SLC43A transporter (TC 2.A.1.44) family.</text>
</comment>
<keyword evidence="5 7" id="KW-1133">Transmembrane helix</keyword>
<dbReference type="PANTHER" id="PTHR20772">
    <property type="entry name" value="PROTEIN FMP42"/>
    <property type="match status" value="1"/>
</dbReference>
<evidence type="ECO:0000256" key="1">
    <source>
        <dbReference type="ARBA" id="ARBA00004141"/>
    </source>
</evidence>
<proteinExistence type="inferred from homology"/>
<feature type="transmembrane region" description="Helical" evidence="7">
    <location>
        <begin position="326"/>
        <end position="346"/>
    </location>
</feature>
<evidence type="ECO:0000256" key="2">
    <source>
        <dbReference type="ARBA" id="ARBA00006595"/>
    </source>
</evidence>
<feature type="transmembrane region" description="Helical" evidence="7">
    <location>
        <begin position="366"/>
        <end position="387"/>
    </location>
</feature>
<feature type="transmembrane region" description="Helical" evidence="7">
    <location>
        <begin position="487"/>
        <end position="506"/>
    </location>
</feature>
<dbReference type="AlphaFoldDB" id="A0A9P8TQ15"/>
<dbReference type="Gene3D" id="1.20.1250.20">
    <property type="entry name" value="MFS general substrate transporter like domains"/>
    <property type="match status" value="1"/>
</dbReference>
<feature type="transmembrane region" description="Helical" evidence="7">
    <location>
        <begin position="394"/>
        <end position="413"/>
    </location>
</feature>
<dbReference type="SUPFAM" id="SSF103473">
    <property type="entry name" value="MFS general substrate transporter"/>
    <property type="match status" value="1"/>
</dbReference>
<feature type="transmembrane region" description="Helical" evidence="7">
    <location>
        <begin position="69"/>
        <end position="87"/>
    </location>
</feature>
<feature type="transmembrane region" description="Helical" evidence="7">
    <location>
        <begin position="448"/>
        <end position="467"/>
    </location>
</feature>
<dbReference type="InterPro" id="IPR036259">
    <property type="entry name" value="MFS_trans_sf"/>
</dbReference>
<feature type="transmembrane region" description="Helical" evidence="7">
    <location>
        <begin position="94"/>
        <end position="114"/>
    </location>
</feature>
<reference evidence="8" key="2">
    <citation type="submission" date="2021-01" db="EMBL/GenBank/DDBJ databases">
        <authorList>
            <person name="Schikora-Tamarit M.A."/>
        </authorList>
    </citation>
    <scope>NUCLEOTIDE SEQUENCE</scope>
    <source>
        <strain evidence="8">CBS2887</strain>
    </source>
</reference>
<feature type="transmembrane region" description="Helical" evidence="7">
    <location>
        <begin position="191"/>
        <end position="209"/>
    </location>
</feature>
<reference evidence="8" key="1">
    <citation type="journal article" date="2021" name="Open Biol.">
        <title>Shared evolutionary footprints suggest mitochondrial oxidative damage underlies multiple complex I losses in fungi.</title>
        <authorList>
            <person name="Schikora-Tamarit M.A."/>
            <person name="Marcet-Houben M."/>
            <person name="Nosek J."/>
            <person name="Gabaldon T."/>
        </authorList>
    </citation>
    <scope>NUCLEOTIDE SEQUENCE</scope>
    <source>
        <strain evidence="8">CBS2887</strain>
    </source>
</reference>
<feature type="transmembrane region" description="Helical" evidence="7">
    <location>
        <begin position="12"/>
        <end position="33"/>
    </location>
</feature>
<evidence type="ECO:0008006" key="10">
    <source>
        <dbReference type="Google" id="ProtNLM"/>
    </source>
</evidence>
<keyword evidence="3" id="KW-0813">Transport</keyword>
<keyword evidence="9" id="KW-1185">Reference proteome</keyword>
<keyword evidence="4 7" id="KW-0812">Transmembrane</keyword>
<evidence type="ECO:0000313" key="9">
    <source>
        <dbReference type="Proteomes" id="UP000774326"/>
    </source>
</evidence>
<dbReference type="PANTHER" id="PTHR20772:SF2">
    <property type="entry name" value="PROTEIN FMP42"/>
    <property type="match status" value="1"/>
</dbReference>
<comment type="caution">
    <text evidence="8">The sequence shown here is derived from an EMBL/GenBank/DDBJ whole genome shotgun (WGS) entry which is preliminary data.</text>
</comment>
<evidence type="ECO:0000256" key="5">
    <source>
        <dbReference type="ARBA" id="ARBA00022989"/>
    </source>
</evidence>
<accession>A0A9P8TQ15</accession>
<dbReference type="EMBL" id="JAEUBG010001188">
    <property type="protein sequence ID" value="KAH3686825.1"/>
    <property type="molecule type" value="Genomic_DNA"/>
</dbReference>
<evidence type="ECO:0000256" key="7">
    <source>
        <dbReference type="SAM" id="Phobius"/>
    </source>
</evidence>
<keyword evidence="6 7" id="KW-0472">Membrane</keyword>
<dbReference type="GO" id="GO:0000329">
    <property type="term" value="C:fungal-type vacuole membrane"/>
    <property type="evidence" value="ECO:0007669"/>
    <property type="project" value="TreeGrafter"/>
</dbReference>
<feature type="transmembrane region" description="Helical" evidence="7">
    <location>
        <begin position="126"/>
        <end position="145"/>
    </location>
</feature>
<comment type="subcellular location">
    <subcellularLocation>
        <location evidence="1">Membrane</location>
        <topology evidence="1">Multi-pass membrane protein</topology>
    </subcellularLocation>
</comment>
<dbReference type="InterPro" id="IPR052599">
    <property type="entry name" value="SLC43A_AATransporter"/>
</dbReference>